<dbReference type="Proteomes" id="UP000179069">
    <property type="component" value="Unassembled WGS sequence"/>
</dbReference>
<dbReference type="Pfam" id="PF07927">
    <property type="entry name" value="HicA_toxin"/>
    <property type="match status" value="1"/>
</dbReference>
<evidence type="ECO:0000256" key="4">
    <source>
        <dbReference type="ARBA" id="ARBA00022759"/>
    </source>
</evidence>
<organism evidence="8 9">
    <name type="scientific">Candidatus Chisholmbacteria bacterium RIFCSPHIGHO2_01_FULL_49_18</name>
    <dbReference type="NCBI Taxonomy" id="1797590"/>
    <lineage>
        <taxon>Bacteria</taxon>
        <taxon>Candidatus Chisholmiibacteriota</taxon>
    </lineage>
</organism>
<dbReference type="GO" id="GO:0003729">
    <property type="term" value="F:mRNA binding"/>
    <property type="evidence" value="ECO:0007669"/>
    <property type="project" value="InterPro"/>
</dbReference>
<evidence type="ECO:0000256" key="6">
    <source>
        <dbReference type="ARBA" id="ARBA00022884"/>
    </source>
</evidence>
<keyword evidence="5" id="KW-0378">Hydrolase</keyword>
<evidence type="ECO:0000256" key="7">
    <source>
        <dbReference type="ARBA" id="ARBA00023016"/>
    </source>
</evidence>
<dbReference type="PANTHER" id="PTHR34873">
    <property type="entry name" value="SSR1766 PROTEIN"/>
    <property type="match status" value="1"/>
</dbReference>
<keyword evidence="6" id="KW-0694">RNA-binding</keyword>
<comment type="caution">
    <text evidence="8">The sequence shown here is derived from an EMBL/GenBank/DDBJ whole genome shotgun (WGS) entry which is preliminary data.</text>
</comment>
<dbReference type="InterPro" id="IPR012933">
    <property type="entry name" value="HicA_mRNA_interferase"/>
</dbReference>
<proteinExistence type="inferred from homology"/>
<keyword evidence="2" id="KW-1277">Toxin-antitoxin system</keyword>
<gene>
    <name evidence="8" type="ORF">A2785_03955</name>
</gene>
<evidence type="ECO:0000313" key="9">
    <source>
        <dbReference type="Proteomes" id="UP000179069"/>
    </source>
</evidence>
<name>A0A1G1VPQ4_9BACT</name>
<dbReference type="EMBL" id="MHCI01000002">
    <property type="protein sequence ID" value="OGY17376.1"/>
    <property type="molecule type" value="Genomic_DNA"/>
</dbReference>
<dbReference type="AlphaFoldDB" id="A0A1G1VPQ4"/>
<dbReference type="SUPFAM" id="SSF54786">
    <property type="entry name" value="YcfA/nrd intein domain"/>
    <property type="match status" value="1"/>
</dbReference>
<evidence type="ECO:0000256" key="5">
    <source>
        <dbReference type="ARBA" id="ARBA00022801"/>
    </source>
</evidence>
<reference evidence="8 9" key="1">
    <citation type="journal article" date="2016" name="Nat. Commun.">
        <title>Thousands of microbial genomes shed light on interconnected biogeochemical processes in an aquifer system.</title>
        <authorList>
            <person name="Anantharaman K."/>
            <person name="Brown C.T."/>
            <person name="Hug L.A."/>
            <person name="Sharon I."/>
            <person name="Castelle C.J."/>
            <person name="Probst A.J."/>
            <person name="Thomas B.C."/>
            <person name="Singh A."/>
            <person name="Wilkins M.J."/>
            <person name="Karaoz U."/>
            <person name="Brodie E.L."/>
            <person name="Williams K.H."/>
            <person name="Hubbard S.S."/>
            <person name="Banfield J.F."/>
        </authorList>
    </citation>
    <scope>NUCLEOTIDE SEQUENCE [LARGE SCALE GENOMIC DNA]</scope>
</reference>
<keyword evidence="7" id="KW-0346">Stress response</keyword>
<comment type="similarity">
    <text evidence="1">Belongs to the HicA mRNA interferase family.</text>
</comment>
<sequence>MTRLPAITHREVIKAARKLGFLKDHQRGSHLVMRNPQNKLRVVIPIHAGRTLKKGTLKGILQDLEISTKDFVKLLKTKK</sequence>
<evidence type="ECO:0000256" key="1">
    <source>
        <dbReference type="ARBA" id="ARBA00006620"/>
    </source>
</evidence>
<accession>A0A1G1VPQ4</accession>
<evidence type="ECO:0000256" key="3">
    <source>
        <dbReference type="ARBA" id="ARBA00022722"/>
    </source>
</evidence>
<dbReference type="InterPro" id="IPR038570">
    <property type="entry name" value="HicA_sf"/>
</dbReference>
<keyword evidence="4" id="KW-0255">Endonuclease</keyword>
<dbReference type="GO" id="GO:0016787">
    <property type="term" value="F:hydrolase activity"/>
    <property type="evidence" value="ECO:0007669"/>
    <property type="project" value="UniProtKB-KW"/>
</dbReference>
<keyword evidence="3" id="KW-0540">Nuclease</keyword>
<evidence type="ECO:0000256" key="2">
    <source>
        <dbReference type="ARBA" id="ARBA00022649"/>
    </source>
</evidence>
<dbReference type="Gene3D" id="3.30.920.30">
    <property type="entry name" value="Hypothetical protein"/>
    <property type="match status" value="1"/>
</dbReference>
<evidence type="ECO:0008006" key="10">
    <source>
        <dbReference type="Google" id="ProtNLM"/>
    </source>
</evidence>
<dbReference type="GO" id="GO:0004519">
    <property type="term" value="F:endonuclease activity"/>
    <property type="evidence" value="ECO:0007669"/>
    <property type="project" value="UniProtKB-KW"/>
</dbReference>
<dbReference type="PANTHER" id="PTHR34873:SF3">
    <property type="entry name" value="ADDICTION MODULE TOXIN, HICA FAMILY"/>
    <property type="match status" value="1"/>
</dbReference>
<evidence type="ECO:0000313" key="8">
    <source>
        <dbReference type="EMBL" id="OGY17376.1"/>
    </source>
</evidence>
<protein>
    <recommendedName>
        <fullName evidence="10">Addiction module toxin, HicA family</fullName>
    </recommendedName>
</protein>